<gene>
    <name evidence="2" type="ORF">ABID37_005268</name>
</gene>
<proteinExistence type="predicted"/>
<feature type="region of interest" description="Disordered" evidence="1">
    <location>
        <begin position="1"/>
        <end position="24"/>
    </location>
</feature>
<evidence type="ECO:0000256" key="1">
    <source>
        <dbReference type="SAM" id="MobiDB-lite"/>
    </source>
</evidence>
<feature type="non-terminal residue" evidence="2">
    <location>
        <position position="1"/>
    </location>
</feature>
<name>A0ABV2N861_9HYPH</name>
<protein>
    <submittedName>
        <fullName evidence="2">Uncharacterized protein</fullName>
    </submittedName>
</protein>
<keyword evidence="3" id="KW-1185">Reference proteome</keyword>
<comment type="caution">
    <text evidence="2">The sequence shown here is derived from an EMBL/GenBank/DDBJ whole genome shotgun (WGS) entry which is preliminary data.</text>
</comment>
<dbReference type="EMBL" id="JBEPML010000048">
    <property type="protein sequence ID" value="MET3795027.1"/>
    <property type="molecule type" value="Genomic_DNA"/>
</dbReference>
<accession>A0ABV2N861</accession>
<sequence length="24" mass="2663">LHASQQIVAERQQRAIDRGRGIGC</sequence>
<evidence type="ECO:0000313" key="2">
    <source>
        <dbReference type="EMBL" id="MET3795027.1"/>
    </source>
</evidence>
<reference evidence="2 3" key="1">
    <citation type="submission" date="2024-06" db="EMBL/GenBank/DDBJ databases">
        <title>Genomic Encyclopedia of Type Strains, Phase IV (KMG-IV): sequencing the most valuable type-strain genomes for metagenomic binning, comparative biology and taxonomic classification.</title>
        <authorList>
            <person name="Goeker M."/>
        </authorList>
    </citation>
    <scope>NUCLEOTIDE SEQUENCE [LARGE SCALE GENOMIC DNA]</scope>
    <source>
        <strain evidence="2 3">DSM 27865</strain>
    </source>
</reference>
<feature type="compositionally biased region" description="Basic and acidic residues" evidence="1">
    <location>
        <begin position="11"/>
        <end position="24"/>
    </location>
</feature>
<dbReference type="Proteomes" id="UP001549076">
    <property type="component" value="Unassembled WGS sequence"/>
</dbReference>
<organism evidence="2 3">
    <name type="scientific">Aquamicrobium terrae</name>
    <dbReference type="NCBI Taxonomy" id="1324945"/>
    <lineage>
        <taxon>Bacteria</taxon>
        <taxon>Pseudomonadati</taxon>
        <taxon>Pseudomonadota</taxon>
        <taxon>Alphaproteobacteria</taxon>
        <taxon>Hyphomicrobiales</taxon>
        <taxon>Phyllobacteriaceae</taxon>
        <taxon>Aquamicrobium</taxon>
    </lineage>
</organism>
<evidence type="ECO:0000313" key="3">
    <source>
        <dbReference type="Proteomes" id="UP001549076"/>
    </source>
</evidence>